<comment type="subcellular location">
    <subcellularLocation>
        <location evidence="1">Nucleus</location>
    </subcellularLocation>
</comment>
<name>A0AAE1FSD2_PETCI</name>
<dbReference type="GO" id="GO:0005634">
    <property type="term" value="C:nucleus"/>
    <property type="evidence" value="ECO:0007669"/>
    <property type="project" value="UniProtKB-SubCell"/>
</dbReference>
<proteinExistence type="predicted"/>
<evidence type="ECO:0000313" key="2">
    <source>
        <dbReference type="EMBL" id="KAK3876948.1"/>
    </source>
</evidence>
<evidence type="ECO:0000256" key="1">
    <source>
        <dbReference type="ARBA" id="ARBA00004123"/>
    </source>
</evidence>
<dbReference type="Proteomes" id="UP001286313">
    <property type="component" value="Unassembled WGS sequence"/>
</dbReference>
<organism evidence="2 3">
    <name type="scientific">Petrolisthes cinctipes</name>
    <name type="common">Flat porcelain crab</name>
    <dbReference type="NCBI Taxonomy" id="88211"/>
    <lineage>
        <taxon>Eukaryota</taxon>
        <taxon>Metazoa</taxon>
        <taxon>Ecdysozoa</taxon>
        <taxon>Arthropoda</taxon>
        <taxon>Crustacea</taxon>
        <taxon>Multicrustacea</taxon>
        <taxon>Malacostraca</taxon>
        <taxon>Eumalacostraca</taxon>
        <taxon>Eucarida</taxon>
        <taxon>Decapoda</taxon>
        <taxon>Pleocyemata</taxon>
        <taxon>Anomura</taxon>
        <taxon>Galatheoidea</taxon>
        <taxon>Porcellanidae</taxon>
        <taxon>Petrolisthes</taxon>
    </lineage>
</organism>
<comment type="caution">
    <text evidence="2">The sequence shown here is derived from an EMBL/GenBank/DDBJ whole genome shotgun (WGS) entry which is preliminary data.</text>
</comment>
<dbReference type="AlphaFoldDB" id="A0AAE1FSD2"/>
<evidence type="ECO:0000313" key="3">
    <source>
        <dbReference type="Proteomes" id="UP001286313"/>
    </source>
</evidence>
<dbReference type="EMBL" id="JAWQEG010001746">
    <property type="protein sequence ID" value="KAK3876948.1"/>
    <property type="molecule type" value="Genomic_DNA"/>
</dbReference>
<keyword evidence="3" id="KW-1185">Reference proteome</keyword>
<reference evidence="2" key="1">
    <citation type="submission" date="2023-10" db="EMBL/GenBank/DDBJ databases">
        <title>Genome assemblies of two species of porcelain crab, Petrolisthes cinctipes and Petrolisthes manimaculis (Anomura: Porcellanidae).</title>
        <authorList>
            <person name="Angst P."/>
        </authorList>
    </citation>
    <scope>NUCLEOTIDE SEQUENCE</scope>
    <source>
        <strain evidence="2">PB745_01</strain>
        <tissue evidence="2">Gill</tissue>
    </source>
</reference>
<dbReference type="Pfam" id="PF13565">
    <property type="entry name" value="HTH_32"/>
    <property type="match status" value="1"/>
</dbReference>
<gene>
    <name evidence="2" type="ORF">Pcinc_018299</name>
</gene>
<protein>
    <submittedName>
        <fullName evidence="2">Uncharacterized protein</fullName>
    </submittedName>
</protein>
<accession>A0AAE1FSD2</accession>
<sequence>MGLNRNTVKLWVQRYEAEGHVMTRMRPGRPRLTTPEQDAMIVAAAHESPLTTAIQITRELDLPVTPQVTRKRLRERGISG</sequence>
<dbReference type="SUPFAM" id="SSF46689">
    <property type="entry name" value="Homeodomain-like"/>
    <property type="match status" value="1"/>
</dbReference>
<dbReference type="InterPro" id="IPR009057">
    <property type="entry name" value="Homeodomain-like_sf"/>
</dbReference>